<name>A0A8T1U251_9STRA</name>
<reference evidence="2" key="1">
    <citation type="submission" date="2021-01" db="EMBL/GenBank/DDBJ databases">
        <title>Phytophthora aleatoria, a newly-described species from Pinus radiata is distinct from Phytophthora cactorum isolates based on comparative genomics.</title>
        <authorList>
            <person name="Mcdougal R."/>
            <person name="Panda P."/>
            <person name="Williams N."/>
            <person name="Studholme D.J."/>
        </authorList>
    </citation>
    <scope>NUCLEOTIDE SEQUENCE</scope>
    <source>
        <strain evidence="2">NZFS 3830</strain>
    </source>
</reference>
<dbReference type="AlphaFoldDB" id="A0A8T1U251"/>
<dbReference type="EMBL" id="JAENGZ010000820">
    <property type="protein sequence ID" value="KAG6953511.1"/>
    <property type="molecule type" value="Genomic_DNA"/>
</dbReference>
<dbReference type="Proteomes" id="UP000688947">
    <property type="component" value="Unassembled WGS sequence"/>
</dbReference>
<comment type="caution">
    <text evidence="2">The sequence shown here is derived from an EMBL/GenBank/DDBJ whole genome shotgun (WGS) entry which is preliminary data.</text>
</comment>
<protein>
    <submittedName>
        <fullName evidence="2">Uncharacterized protein</fullName>
    </submittedName>
</protein>
<proteinExistence type="predicted"/>
<accession>A0A8T1U251</accession>
<organism evidence="2 3">
    <name type="scientific">Phytophthora cactorum</name>
    <dbReference type="NCBI Taxonomy" id="29920"/>
    <lineage>
        <taxon>Eukaryota</taxon>
        <taxon>Sar</taxon>
        <taxon>Stramenopiles</taxon>
        <taxon>Oomycota</taxon>
        <taxon>Peronosporomycetes</taxon>
        <taxon>Peronosporales</taxon>
        <taxon>Peronosporaceae</taxon>
        <taxon>Phytophthora</taxon>
    </lineage>
</organism>
<sequence length="150" mass="15751">MAPRMFQLHIRSSLNKLRDADTSITYGPIKVLKLEAGESITIQTGAALASRDRSGKVFVVPAESSKINLFIDNECPFWGSYNMGRDYFGSSRGSSGSTCRGSGRGSSRGSSGSACRGSSRETSGSTCRGSSGSACRGSGRETSRDSGQNS</sequence>
<feature type="region of interest" description="Disordered" evidence="1">
    <location>
        <begin position="91"/>
        <end position="150"/>
    </location>
</feature>
<feature type="compositionally biased region" description="Low complexity" evidence="1">
    <location>
        <begin position="91"/>
        <end position="137"/>
    </location>
</feature>
<evidence type="ECO:0000313" key="3">
    <source>
        <dbReference type="Proteomes" id="UP000688947"/>
    </source>
</evidence>
<gene>
    <name evidence="2" type="ORF">JG687_00012354</name>
</gene>
<dbReference type="VEuPathDB" id="FungiDB:PC110_g16637"/>
<evidence type="ECO:0000313" key="2">
    <source>
        <dbReference type="EMBL" id="KAG6953511.1"/>
    </source>
</evidence>
<dbReference type="OrthoDB" id="10468055at2759"/>
<evidence type="ECO:0000256" key="1">
    <source>
        <dbReference type="SAM" id="MobiDB-lite"/>
    </source>
</evidence>